<dbReference type="InterPro" id="IPR006073">
    <property type="entry name" value="GTP-bd"/>
</dbReference>
<dbReference type="GO" id="GO:0005525">
    <property type="term" value="F:GTP binding"/>
    <property type="evidence" value="ECO:0007669"/>
    <property type="project" value="UniProtKB-KW"/>
</dbReference>
<evidence type="ECO:0000256" key="1">
    <source>
        <dbReference type="ARBA" id="ARBA00022723"/>
    </source>
</evidence>
<dbReference type="AlphaFoldDB" id="A0A8J2SNE2"/>
<dbReference type="PANTHER" id="PTHR11649:SF13">
    <property type="entry name" value="ENGB-TYPE G DOMAIN-CONTAINING PROTEIN"/>
    <property type="match status" value="1"/>
</dbReference>
<keyword evidence="7" id="KW-1185">Reference proteome</keyword>
<dbReference type="Gene3D" id="3.40.50.300">
    <property type="entry name" value="P-loop containing nucleotide triphosphate hydrolases"/>
    <property type="match status" value="1"/>
</dbReference>
<evidence type="ECO:0000313" key="6">
    <source>
        <dbReference type="EMBL" id="CAH0370377.1"/>
    </source>
</evidence>
<evidence type="ECO:0000259" key="5">
    <source>
        <dbReference type="PROSITE" id="PS51706"/>
    </source>
</evidence>
<dbReference type="Proteomes" id="UP000789595">
    <property type="component" value="Unassembled WGS sequence"/>
</dbReference>
<accession>A0A8J2SNE2</accession>
<dbReference type="OrthoDB" id="202535at2759"/>
<dbReference type="Pfam" id="PF01926">
    <property type="entry name" value="MMR_HSR1"/>
    <property type="match status" value="1"/>
</dbReference>
<keyword evidence="1" id="KW-0479">Metal-binding</keyword>
<evidence type="ECO:0000313" key="7">
    <source>
        <dbReference type="Proteomes" id="UP000789595"/>
    </source>
</evidence>
<dbReference type="SUPFAM" id="SSF52540">
    <property type="entry name" value="P-loop containing nucleoside triphosphate hydrolases"/>
    <property type="match status" value="1"/>
</dbReference>
<dbReference type="PANTHER" id="PTHR11649">
    <property type="entry name" value="MSS1/TRME-RELATED GTP-BINDING PROTEIN"/>
    <property type="match status" value="1"/>
</dbReference>
<evidence type="ECO:0000256" key="4">
    <source>
        <dbReference type="ARBA" id="ARBA00023134"/>
    </source>
</evidence>
<dbReference type="InterPro" id="IPR030393">
    <property type="entry name" value="G_ENGB_dom"/>
</dbReference>
<dbReference type="PROSITE" id="PS51706">
    <property type="entry name" value="G_ENGB"/>
    <property type="match status" value="1"/>
</dbReference>
<sequence length="309" mass="32697">MLALRCARSLRHVQAVRRRSSTTVSRSRRERRDSVDASVLAERAAWAERLEASPPETAEDAARELNDEKRFKKAGLGVRRAGKRGVFRREGIEAARVGSQRCGGAPPPLKHALPEVLLVGAANAGKSTLINALVGAAPASKAAPASASDRAGWTSGLEWIRVGAKPPLLYVVDAPGYGAHAVATARERREWTTLCADYARTRATLAAAVVVVDATRGVSTEDRRWLDVLSSAPTVVALSKCDLLKGPGAVARCARLVEDDTQCDVVATCGTTGAGVAELWAKLRALCAAVSVRTSDPRAVAVHRSAVEV</sequence>
<feature type="domain" description="EngB-type G" evidence="5">
    <location>
        <begin position="112"/>
        <end position="289"/>
    </location>
</feature>
<proteinExistence type="predicted"/>
<dbReference type="EMBL" id="CAKKNE010000003">
    <property type="protein sequence ID" value="CAH0370377.1"/>
    <property type="molecule type" value="Genomic_DNA"/>
</dbReference>
<dbReference type="InterPro" id="IPR027417">
    <property type="entry name" value="P-loop_NTPase"/>
</dbReference>
<evidence type="ECO:0000256" key="3">
    <source>
        <dbReference type="ARBA" id="ARBA00022842"/>
    </source>
</evidence>
<protein>
    <recommendedName>
        <fullName evidence="5">EngB-type G domain-containing protein</fullName>
    </recommendedName>
</protein>
<evidence type="ECO:0000256" key="2">
    <source>
        <dbReference type="ARBA" id="ARBA00022741"/>
    </source>
</evidence>
<reference evidence="6" key="1">
    <citation type="submission" date="2021-11" db="EMBL/GenBank/DDBJ databases">
        <authorList>
            <consortium name="Genoscope - CEA"/>
            <person name="William W."/>
        </authorList>
    </citation>
    <scope>NUCLEOTIDE SEQUENCE</scope>
</reference>
<organism evidence="6 7">
    <name type="scientific">Pelagomonas calceolata</name>
    <dbReference type="NCBI Taxonomy" id="35677"/>
    <lineage>
        <taxon>Eukaryota</taxon>
        <taxon>Sar</taxon>
        <taxon>Stramenopiles</taxon>
        <taxon>Ochrophyta</taxon>
        <taxon>Pelagophyceae</taxon>
        <taxon>Pelagomonadales</taxon>
        <taxon>Pelagomonadaceae</taxon>
        <taxon>Pelagomonas</taxon>
    </lineage>
</organism>
<keyword evidence="2" id="KW-0547">Nucleotide-binding</keyword>
<gene>
    <name evidence="6" type="ORF">PECAL_3P02570</name>
</gene>
<name>A0A8J2SNE2_9STRA</name>
<comment type="caution">
    <text evidence="6">The sequence shown here is derived from an EMBL/GenBank/DDBJ whole genome shotgun (WGS) entry which is preliminary data.</text>
</comment>
<dbReference type="GO" id="GO:0046872">
    <property type="term" value="F:metal ion binding"/>
    <property type="evidence" value="ECO:0007669"/>
    <property type="project" value="UniProtKB-KW"/>
</dbReference>
<keyword evidence="3" id="KW-0460">Magnesium</keyword>
<keyword evidence="4" id="KW-0342">GTP-binding</keyword>